<feature type="region of interest" description="Disordered" evidence="1">
    <location>
        <begin position="221"/>
        <end position="258"/>
    </location>
</feature>
<dbReference type="Proteomes" id="UP000029692">
    <property type="component" value="Unassembled WGS sequence"/>
</dbReference>
<sequence>MISIFGATGNTGSEVARHLSRAGHSIRIVSRDAGKAQALQQSLTSPVEHPPGEGSPKRETPAAATPRDGAPGSVEVCIWNPEKPEDFLAALDGARSAYFMCPVGLKDGSLFAFRDSYSKNFAWAARKQNLDQVVQLSSFGAHLPRNSGVLEGLFQAEQNLAGCAQRVRILRPGYFWQNFRSNVQGVMERNFLGGYPLEAQTRLYFADTRDIGAHAAALLQENSPADPPGTPGTQKSPEAQSTPASPASPAYPAYPAYPASPGTPGTPEIYSVYHPQVYSFEEIGQALAAALNKPHLTWTNLGYQAARDFMATQSTPQDLIDNFIAFFRAINEGRASETLEDYPVLECSRGLQDFVSWFTQLCYTTPEA</sequence>
<evidence type="ECO:0000256" key="1">
    <source>
        <dbReference type="SAM" id="MobiDB-lite"/>
    </source>
</evidence>
<comment type="caution">
    <text evidence="2">The sequence shown here is derived from an EMBL/GenBank/DDBJ whole genome shotgun (WGS) entry which is preliminary data.</text>
</comment>
<dbReference type="Gene3D" id="3.40.50.720">
    <property type="entry name" value="NAD(P)-binding Rossmann-like Domain"/>
    <property type="match status" value="1"/>
</dbReference>
<dbReference type="InterPro" id="IPR036291">
    <property type="entry name" value="NAD(P)-bd_dom_sf"/>
</dbReference>
<dbReference type="PANTHER" id="PTHR43162:SF1">
    <property type="entry name" value="PRESTALK A DIFFERENTIATION PROTEIN A"/>
    <property type="match status" value="1"/>
</dbReference>
<name>A0A098QUC9_9SPIO</name>
<dbReference type="STRING" id="1480694.DC28_12050"/>
<proteinExistence type="predicted"/>
<feature type="compositionally biased region" description="Low complexity" evidence="1">
    <location>
        <begin position="242"/>
        <end position="258"/>
    </location>
</feature>
<dbReference type="EMBL" id="JNUP01000067">
    <property type="protein sequence ID" value="KGE71191.1"/>
    <property type="molecule type" value="Genomic_DNA"/>
</dbReference>
<keyword evidence="3" id="KW-1185">Reference proteome</keyword>
<dbReference type="RefSeq" id="WP_037548860.1">
    <property type="nucleotide sequence ID" value="NZ_JNUP01000067.1"/>
</dbReference>
<evidence type="ECO:0000313" key="3">
    <source>
        <dbReference type="Proteomes" id="UP000029692"/>
    </source>
</evidence>
<feature type="region of interest" description="Disordered" evidence="1">
    <location>
        <begin position="40"/>
        <end position="70"/>
    </location>
</feature>
<dbReference type="eggNOG" id="COG0702">
    <property type="taxonomic scope" value="Bacteria"/>
</dbReference>
<dbReference type="SUPFAM" id="SSF51735">
    <property type="entry name" value="NAD(P)-binding Rossmann-fold domains"/>
    <property type="match status" value="1"/>
</dbReference>
<evidence type="ECO:0000313" key="2">
    <source>
        <dbReference type="EMBL" id="KGE71191.1"/>
    </source>
</evidence>
<dbReference type="PANTHER" id="PTHR43162">
    <property type="match status" value="1"/>
</dbReference>
<feature type="compositionally biased region" description="Polar residues" evidence="1">
    <location>
        <begin position="231"/>
        <end position="241"/>
    </location>
</feature>
<reference evidence="2 3" key="1">
    <citation type="submission" date="2014-05" db="EMBL/GenBank/DDBJ databases">
        <title>De novo Genome Sequence of Spirocheata sp.</title>
        <authorList>
            <person name="Shivani Y."/>
            <person name="Subhash Y."/>
            <person name="Tushar L."/>
            <person name="Sasikala C."/>
            <person name="Ramana C.V."/>
        </authorList>
    </citation>
    <scope>NUCLEOTIDE SEQUENCE [LARGE SCALE GENOMIC DNA]</scope>
    <source>
        <strain evidence="2 3">JC230</strain>
    </source>
</reference>
<dbReference type="OrthoDB" id="339107at2"/>
<organism evidence="2 3">
    <name type="scientific">Spirochaeta lutea</name>
    <dbReference type="NCBI Taxonomy" id="1480694"/>
    <lineage>
        <taxon>Bacteria</taxon>
        <taxon>Pseudomonadati</taxon>
        <taxon>Spirochaetota</taxon>
        <taxon>Spirochaetia</taxon>
        <taxon>Spirochaetales</taxon>
        <taxon>Spirochaetaceae</taxon>
        <taxon>Spirochaeta</taxon>
    </lineage>
</organism>
<gene>
    <name evidence="2" type="ORF">DC28_12050</name>
</gene>
<accession>A0A098QUC9</accession>
<protein>
    <submittedName>
        <fullName evidence="2">Uncharacterized protein</fullName>
    </submittedName>
</protein>
<dbReference type="AlphaFoldDB" id="A0A098QUC9"/>
<dbReference type="InterPro" id="IPR051604">
    <property type="entry name" value="Ergot_Alk_Oxidoreductase"/>
</dbReference>